<dbReference type="InterPro" id="IPR026461">
    <property type="entry name" value="Trfase_2_rSAM/seldom_assoc"/>
</dbReference>
<dbReference type="Proteomes" id="UP001065265">
    <property type="component" value="Chromosome"/>
</dbReference>
<protein>
    <submittedName>
        <fullName evidence="7">Glycosyltransferase</fullName>
    </submittedName>
</protein>
<keyword evidence="4" id="KW-0808">Transferase</keyword>
<evidence type="ECO:0000256" key="3">
    <source>
        <dbReference type="ARBA" id="ARBA00022676"/>
    </source>
</evidence>
<dbReference type="InterPro" id="IPR029044">
    <property type="entry name" value="Nucleotide-diphossugar_trans"/>
</dbReference>
<evidence type="ECO:0000256" key="1">
    <source>
        <dbReference type="ARBA" id="ARBA00004236"/>
    </source>
</evidence>
<feature type="domain" description="Glycosyltransferase 2-like" evidence="6">
    <location>
        <begin position="4"/>
        <end position="161"/>
    </location>
</feature>
<comment type="subcellular location">
    <subcellularLocation>
        <location evidence="1">Cell membrane</location>
    </subcellularLocation>
</comment>
<evidence type="ECO:0000313" key="8">
    <source>
        <dbReference type="Proteomes" id="UP001065265"/>
    </source>
</evidence>
<dbReference type="Gene3D" id="3.90.550.10">
    <property type="entry name" value="Spore Coat Polysaccharide Biosynthesis Protein SpsA, Chain A"/>
    <property type="match status" value="1"/>
</dbReference>
<keyword evidence="8" id="KW-1185">Reference proteome</keyword>
<evidence type="ECO:0000256" key="2">
    <source>
        <dbReference type="ARBA" id="ARBA00022475"/>
    </source>
</evidence>
<dbReference type="InterPro" id="IPR001173">
    <property type="entry name" value="Glyco_trans_2-like"/>
</dbReference>
<keyword evidence="5" id="KW-0472">Membrane</keyword>
<dbReference type="SUPFAM" id="SSF53448">
    <property type="entry name" value="Nucleotide-diphospho-sugar transferases"/>
    <property type="match status" value="1"/>
</dbReference>
<organism evidence="7 8">
    <name type="scientific">Qipengyuania spongiae</name>
    <dbReference type="NCBI Taxonomy" id="2909673"/>
    <lineage>
        <taxon>Bacteria</taxon>
        <taxon>Pseudomonadati</taxon>
        <taxon>Pseudomonadota</taxon>
        <taxon>Alphaproteobacteria</taxon>
        <taxon>Sphingomonadales</taxon>
        <taxon>Erythrobacteraceae</taxon>
        <taxon>Qipengyuania</taxon>
    </lineage>
</organism>
<proteinExistence type="predicted"/>
<evidence type="ECO:0000313" key="7">
    <source>
        <dbReference type="EMBL" id="UVI40349.1"/>
    </source>
</evidence>
<evidence type="ECO:0000256" key="4">
    <source>
        <dbReference type="ARBA" id="ARBA00022679"/>
    </source>
</evidence>
<dbReference type="PANTHER" id="PTHR43646">
    <property type="entry name" value="GLYCOSYLTRANSFERASE"/>
    <property type="match status" value="1"/>
</dbReference>
<dbReference type="CDD" id="cd02522">
    <property type="entry name" value="GT_2_like_a"/>
    <property type="match status" value="1"/>
</dbReference>
<dbReference type="PANTHER" id="PTHR43646:SF2">
    <property type="entry name" value="GLYCOSYLTRANSFERASE 2-LIKE DOMAIN-CONTAINING PROTEIN"/>
    <property type="match status" value="1"/>
</dbReference>
<dbReference type="RefSeq" id="WP_265560538.1">
    <property type="nucleotide sequence ID" value="NZ_CP092471.1"/>
</dbReference>
<reference evidence="7" key="1">
    <citation type="submission" date="2022-02" db="EMBL/GenBank/DDBJ databases">
        <title>Qipengyuania spongiae sp. nov., isolated from marine sponge.</title>
        <authorList>
            <person name="Li Z."/>
            <person name="Zhang M."/>
        </authorList>
    </citation>
    <scope>NUCLEOTIDE SEQUENCE</scope>
    <source>
        <strain evidence="7">PHS-Z21</strain>
    </source>
</reference>
<keyword evidence="2" id="KW-1003">Cell membrane</keyword>
<accession>A0ABY5T1G2</accession>
<gene>
    <name evidence="7" type="ORF">L1F33_05245</name>
</gene>
<keyword evidence="3" id="KW-0328">Glycosyltransferase</keyword>
<evidence type="ECO:0000256" key="5">
    <source>
        <dbReference type="ARBA" id="ARBA00023136"/>
    </source>
</evidence>
<sequence>MSVTILVPVLDEERALPDLVARLARLDPAPAQILLVDGESTDRSVAIAREAGWDVMMAERGRARQINAGVAAAKGDVVCVLHADTLPPEDAVAVIERTLADPRIALASFTPVIGGPGGTRWITTAHNRAKTWYAPLITRPHLFLRGVRLLFGDHAMFFRRADFLAIGGCTPGDAVMEEADLCVKFARLGRIRMVPRRVETSDRRIAAWGPWKANWIYFKVGMLWALGLRHRMARHYPDVR</sequence>
<name>A0ABY5T1G2_9SPHN</name>
<evidence type="ECO:0000259" key="6">
    <source>
        <dbReference type="Pfam" id="PF00535"/>
    </source>
</evidence>
<dbReference type="Pfam" id="PF00535">
    <property type="entry name" value="Glycos_transf_2"/>
    <property type="match status" value="1"/>
</dbReference>
<dbReference type="EMBL" id="CP092471">
    <property type="protein sequence ID" value="UVI40349.1"/>
    <property type="molecule type" value="Genomic_DNA"/>
</dbReference>